<accession>A0A9R0PZK5</accession>
<evidence type="ECO:0000313" key="2">
    <source>
        <dbReference type="EMBL" id="VAH01015.1"/>
    </source>
</evidence>
<dbReference type="Gramene" id="TRITD1Av1G010180.1">
    <property type="protein sequence ID" value="TRITD1Av1G010180.1"/>
    <property type="gene ID" value="TRITD1Av1G010180"/>
</dbReference>
<proteinExistence type="predicted"/>
<evidence type="ECO:0000313" key="3">
    <source>
        <dbReference type="Proteomes" id="UP000324705"/>
    </source>
</evidence>
<dbReference type="AlphaFoldDB" id="A0A9R0PZK5"/>
<evidence type="ECO:0008006" key="4">
    <source>
        <dbReference type="Google" id="ProtNLM"/>
    </source>
</evidence>
<dbReference type="Proteomes" id="UP000324705">
    <property type="component" value="Chromosome 1A"/>
</dbReference>
<keyword evidence="3" id="KW-1185">Reference proteome</keyword>
<protein>
    <recommendedName>
        <fullName evidence="4">RNase H type-1 domain-containing protein</fullName>
    </recommendedName>
</protein>
<feature type="compositionally biased region" description="Low complexity" evidence="1">
    <location>
        <begin position="96"/>
        <end position="108"/>
    </location>
</feature>
<dbReference type="EMBL" id="LT934111">
    <property type="protein sequence ID" value="VAH01015.1"/>
    <property type="molecule type" value="Genomic_DNA"/>
</dbReference>
<reference evidence="2 3" key="1">
    <citation type="submission" date="2017-09" db="EMBL/GenBank/DDBJ databases">
        <authorList>
            <consortium name="International Durum Wheat Genome Sequencing Consortium (IDWGSC)"/>
            <person name="Milanesi L."/>
        </authorList>
    </citation>
    <scope>NUCLEOTIDE SEQUENCE [LARGE SCALE GENOMIC DNA]</scope>
    <source>
        <strain evidence="3">cv. Svevo</strain>
    </source>
</reference>
<name>A0A9R0PZK5_TRITD</name>
<sequence>MLRRSYRWLDAQPRKVPVRRAVLPTKPGSAGCDPTPATAAATRPPDGGVVVEAASAKIPPSLMQKATCFRPPISRRRPLGWPSTLATPPPPKCRDPTPATAAATRPPDGGVLVEAASAKIPPGLMQKATLFRPPIFKRRPLRWPSTLATPPPKCDLDVQVGSCRLMPPRSLAVLPADRSSDHGFTSPASGDISLAGCSKEEQVPPAKDTTFSHPRVQRKVNTQLIPLASHDTFDEHPGPYNGSVQRQMKAFGVHGVHFTSLQKPTRSLAALRARLSQGVTSPTSGDTLLPGECLCLKEIDQVPPTKYTSFSHPSEKKRNYYTTQMMSLANLDIFDENQGLAKMIIVEQPRSCKDDYFRAATTMVPENEKLSPKCTSSTDPSQNIFSGHFYAEDIISISERKLFPEHGVKITSPQEPCKYLMRSPVDEFDRASKLSAEVGADALIQKRSKKLFSAQQFDGSVRPKMVQNWGSKTIAYGISRRCFSTGPADHNTPLSPLPPPPDNLLEVVRPFTESETKPFYIQVVPAEAFIQAVKTDNTVVTDALESSSLEKIYHQLVRPALLPRGMLFPYKLHDKRTKPVHNRFKKITQKYPIYMTSVDIMVALITTERNKWLPLLDDLSKKHIYVIEDWNQRFYTSTGYTIQDYGLRVGPNKGKGYYRGECDGSFNHKTRLAKITAKIWLDDQIVCCAVCYDIPCKDSVHAEALAMSYLLKIGAPFKKLQVLSDCEVVINIIKGSKQVGPSDKNYDTFMQLRILAAQYEELIPRLETREKLSFSDSLLKKKSQPNYTLEYVKDMLERWAPPLRGSPVFMVGDNPVTAIKKLASNTIILNEFQNSCYCEVEKDTDKLSALFHIISALGAYDINLIVNDLETRPELKQQFIEMFGPCEVSWKVGRRYFLKVPRPALYSYIEPKMRLFVVFDAADARDCFMGDDNTFVVLLSTPKERALMNELSIELFSPISYVSFHRYTNANQKGSQITEEQKKEESSGHL</sequence>
<gene>
    <name evidence="2" type="ORF">TRITD_1Av1G010180</name>
</gene>
<dbReference type="InterPro" id="IPR012337">
    <property type="entry name" value="RNaseH-like_sf"/>
</dbReference>
<feature type="region of interest" description="Disordered" evidence="1">
    <location>
        <begin position="73"/>
        <end position="108"/>
    </location>
</feature>
<feature type="region of interest" description="Disordered" evidence="1">
    <location>
        <begin position="24"/>
        <end position="46"/>
    </location>
</feature>
<evidence type="ECO:0000256" key="1">
    <source>
        <dbReference type="SAM" id="MobiDB-lite"/>
    </source>
</evidence>
<dbReference type="SUPFAM" id="SSF53098">
    <property type="entry name" value="Ribonuclease H-like"/>
    <property type="match status" value="1"/>
</dbReference>
<feature type="compositionally biased region" description="Low complexity" evidence="1">
    <location>
        <begin position="34"/>
        <end position="45"/>
    </location>
</feature>
<organism evidence="2 3">
    <name type="scientific">Triticum turgidum subsp. durum</name>
    <name type="common">Durum wheat</name>
    <name type="synonym">Triticum durum</name>
    <dbReference type="NCBI Taxonomy" id="4567"/>
    <lineage>
        <taxon>Eukaryota</taxon>
        <taxon>Viridiplantae</taxon>
        <taxon>Streptophyta</taxon>
        <taxon>Embryophyta</taxon>
        <taxon>Tracheophyta</taxon>
        <taxon>Spermatophyta</taxon>
        <taxon>Magnoliopsida</taxon>
        <taxon>Liliopsida</taxon>
        <taxon>Poales</taxon>
        <taxon>Poaceae</taxon>
        <taxon>BOP clade</taxon>
        <taxon>Pooideae</taxon>
        <taxon>Triticodae</taxon>
        <taxon>Triticeae</taxon>
        <taxon>Triticinae</taxon>
        <taxon>Triticum</taxon>
    </lineage>
</organism>